<dbReference type="AlphaFoldDB" id="A0A835SIK0"/>
<keyword evidence="3" id="KW-1185">Reference proteome</keyword>
<reference evidence="2" key="1">
    <citation type="journal article" date="2020" name="bioRxiv">
        <title>Comparative genomics of Chlamydomonas.</title>
        <authorList>
            <person name="Craig R.J."/>
            <person name="Hasan A.R."/>
            <person name="Ness R.W."/>
            <person name="Keightley P.D."/>
        </authorList>
    </citation>
    <scope>NUCLEOTIDE SEQUENCE</scope>
    <source>
        <strain evidence="2">SAG 7.73</strain>
    </source>
</reference>
<feature type="region of interest" description="Disordered" evidence="1">
    <location>
        <begin position="1"/>
        <end position="32"/>
    </location>
</feature>
<dbReference type="EMBL" id="JAEHOC010000069">
    <property type="protein sequence ID" value="KAG2424113.1"/>
    <property type="molecule type" value="Genomic_DNA"/>
</dbReference>
<feature type="region of interest" description="Disordered" evidence="1">
    <location>
        <begin position="84"/>
        <end position="111"/>
    </location>
</feature>
<gene>
    <name evidence="2" type="ORF">HXX76_014787</name>
</gene>
<feature type="region of interest" description="Disordered" evidence="1">
    <location>
        <begin position="344"/>
        <end position="380"/>
    </location>
</feature>
<protein>
    <submittedName>
        <fullName evidence="2">Uncharacterized protein</fullName>
    </submittedName>
</protein>
<sequence length="419" mass="42256">MSTTAAAPPAQAQRPPAAAPAQHHAGAAATPPGVNVSAAELRRLTAAVCDLADGDEGERGVVDTALATARAYDRYHPYRVSNRKDWKEDADAAQAAAAPTPSFSRSGSQQAAAGTSAATAAADAVTGQPYHHMRTYGVHLRQGVMLALVPPGDTHGEAGRWTAAAATAAGAGSGEPPVVRLVHIFRFSRPLLPPAARSGREPLPTAAAIEMDDCRRPKEDLRFLAPRLLGTALPPDLAPLMLAGAGSSSSAGSSAWPLAPGDREAAAAASYAFAAWLACLPPPGERGDDGGGSDVGAAEAGGKGKGKAEGAGGGGGGVAGALWRALGGLHTWFGGAEREVVREEGAKHPGQEPAHSTTTAAAPAGPAAATGAAATGTQPLPATPAEAWAEFERRVRAKAPGETATETERQWLRALGLME</sequence>
<organism evidence="2 3">
    <name type="scientific">Chlamydomonas incerta</name>
    <dbReference type="NCBI Taxonomy" id="51695"/>
    <lineage>
        <taxon>Eukaryota</taxon>
        <taxon>Viridiplantae</taxon>
        <taxon>Chlorophyta</taxon>
        <taxon>core chlorophytes</taxon>
        <taxon>Chlorophyceae</taxon>
        <taxon>CS clade</taxon>
        <taxon>Chlamydomonadales</taxon>
        <taxon>Chlamydomonadaceae</taxon>
        <taxon>Chlamydomonas</taxon>
    </lineage>
</organism>
<feature type="compositionally biased region" description="Low complexity" evidence="1">
    <location>
        <begin position="357"/>
        <end position="380"/>
    </location>
</feature>
<comment type="caution">
    <text evidence="2">The sequence shown here is derived from an EMBL/GenBank/DDBJ whole genome shotgun (WGS) entry which is preliminary data.</text>
</comment>
<evidence type="ECO:0000256" key="1">
    <source>
        <dbReference type="SAM" id="MobiDB-lite"/>
    </source>
</evidence>
<evidence type="ECO:0000313" key="2">
    <source>
        <dbReference type="EMBL" id="KAG2424113.1"/>
    </source>
</evidence>
<name>A0A835SIK0_CHLIN</name>
<dbReference type="Proteomes" id="UP000650467">
    <property type="component" value="Unassembled WGS sequence"/>
</dbReference>
<dbReference type="OrthoDB" id="10604242at2759"/>
<feature type="region of interest" description="Disordered" evidence="1">
    <location>
        <begin position="284"/>
        <end position="315"/>
    </location>
</feature>
<feature type="compositionally biased region" description="Gly residues" evidence="1">
    <location>
        <begin position="290"/>
        <end position="315"/>
    </location>
</feature>
<evidence type="ECO:0000313" key="3">
    <source>
        <dbReference type="Proteomes" id="UP000650467"/>
    </source>
</evidence>
<proteinExistence type="predicted"/>
<accession>A0A835SIK0</accession>